<name>A0A7X6B0M4_STRMQ</name>
<evidence type="ECO:0000313" key="2">
    <source>
        <dbReference type="EMBL" id="NIY68407.1"/>
    </source>
</evidence>
<dbReference type="EMBL" id="JAALLH010000001">
    <property type="protein sequence ID" value="NIY68407.1"/>
    <property type="molecule type" value="Genomic_DNA"/>
</dbReference>
<organism evidence="2 3">
    <name type="scientific">Streptomyces malaysiensis</name>
    <dbReference type="NCBI Taxonomy" id="92644"/>
    <lineage>
        <taxon>Bacteria</taxon>
        <taxon>Bacillati</taxon>
        <taxon>Actinomycetota</taxon>
        <taxon>Actinomycetes</taxon>
        <taxon>Kitasatosporales</taxon>
        <taxon>Streptomycetaceae</taxon>
        <taxon>Streptomyces</taxon>
        <taxon>Streptomyces violaceusniger group</taxon>
    </lineage>
</organism>
<reference evidence="2 3" key="1">
    <citation type="submission" date="2020-02" db="EMBL/GenBank/DDBJ databases">
        <title>Streptomyces malaysiensis DSM14702 (JHCC583434, PFL_A843) Genome sequencing and assembly.</title>
        <authorList>
            <person name="Samborskyy M."/>
        </authorList>
    </citation>
    <scope>NUCLEOTIDE SEQUENCE [LARGE SCALE GENOMIC DNA]</scope>
    <source>
        <strain evidence="2 3">DSM 14702</strain>
    </source>
</reference>
<evidence type="ECO:0000256" key="1">
    <source>
        <dbReference type="SAM" id="MobiDB-lite"/>
    </source>
</evidence>
<keyword evidence="2" id="KW-0687">Ribonucleoprotein</keyword>
<feature type="region of interest" description="Disordered" evidence="1">
    <location>
        <begin position="38"/>
        <end position="96"/>
    </location>
</feature>
<evidence type="ECO:0000313" key="3">
    <source>
        <dbReference type="Proteomes" id="UP000536624"/>
    </source>
</evidence>
<comment type="caution">
    <text evidence="2">The sequence shown here is derived from an EMBL/GenBank/DDBJ whole genome shotgun (WGS) entry which is preliminary data.</text>
</comment>
<sequence>MSRKPGNDDPDAVAELAELPERIDARRSRLSALLADIPASAVGRRRGTDAHAGTGTSSFIEDWEYSDHHRPPREETPEESPAEAAEGTGEEPTNEE</sequence>
<dbReference type="AlphaFoldDB" id="A0A7X6B0M4"/>
<dbReference type="Proteomes" id="UP000536624">
    <property type="component" value="Unassembled WGS sequence"/>
</dbReference>
<protein>
    <submittedName>
        <fullName evidence="2">30S ribosomal protein S2</fullName>
    </submittedName>
</protein>
<dbReference type="RefSeq" id="WP_167503396.1">
    <property type="nucleotide sequence ID" value="NZ_JAALLH010000001.1"/>
</dbReference>
<keyword evidence="2" id="KW-0689">Ribosomal protein</keyword>
<feature type="compositionally biased region" description="Basic and acidic residues" evidence="1">
    <location>
        <begin position="65"/>
        <end position="75"/>
    </location>
</feature>
<accession>A0A7X6B0M4</accession>
<proteinExistence type="predicted"/>
<gene>
    <name evidence="2" type="ORF">SMALB_6498</name>
</gene>
<dbReference type="GO" id="GO:0005840">
    <property type="term" value="C:ribosome"/>
    <property type="evidence" value="ECO:0007669"/>
    <property type="project" value="UniProtKB-KW"/>
</dbReference>